<evidence type="ECO:0000256" key="2">
    <source>
        <dbReference type="ARBA" id="ARBA00022525"/>
    </source>
</evidence>
<keyword evidence="10" id="KW-1185">Reference proteome</keyword>
<keyword evidence="4" id="KW-0572">Peptidoglycan-anchor</keyword>
<feature type="compositionally biased region" description="Basic and acidic residues" evidence="6">
    <location>
        <begin position="795"/>
        <end position="808"/>
    </location>
</feature>
<evidence type="ECO:0000256" key="4">
    <source>
        <dbReference type="ARBA" id="ARBA00023088"/>
    </source>
</evidence>
<evidence type="ECO:0000256" key="1">
    <source>
        <dbReference type="ARBA" id="ARBA00022512"/>
    </source>
</evidence>
<dbReference type="Proteomes" id="UP001597212">
    <property type="component" value="Unassembled WGS sequence"/>
</dbReference>
<dbReference type="EMBL" id="JBHTOK010000074">
    <property type="protein sequence ID" value="MFD1441715.1"/>
    <property type="molecule type" value="Genomic_DNA"/>
</dbReference>
<name>A0ABW4CYL5_9LACO</name>
<feature type="coiled-coil region" evidence="5">
    <location>
        <begin position="180"/>
        <end position="261"/>
    </location>
</feature>
<dbReference type="RefSeq" id="WP_164506112.1">
    <property type="nucleotide sequence ID" value="NZ_JBHTOK010000074.1"/>
</dbReference>
<feature type="coiled-coil region" evidence="5">
    <location>
        <begin position="582"/>
        <end position="682"/>
    </location>
</feature>
<dbReference type="PROSITE" id="PS50847">
    <property type="entry name" value="GRAM_POS_ANCHORING"/>
    <property type="match status" value="1"/>
</dbReference>
<reference evidence="10" key="1">
    <citation type="journal article" date="2019" name="Int. J. Syst. Evol. Microbiol.">
        <title>The Global Catalogue of Microorganisms (GCM) 10K type strain sequencing project: providing services to taxonomists for standard genome sequencing and annotation.</title>
        <authorList>
            <consortium name="The Broad Institute Genomics Platform"/>
            <consortium name="The Broad Institute Genome Sequencing Center for Infectious Disease"/>
            <person name="Wu L."/>
            <person name="Ma J."/>
        </authorList>
    </citation>
    <scope>NUCLEOTIDE SEQUENCE [LARGE SCALE GENOMIC DNA]</scope>
    <source>
        <strain evidence="10">CCM 8912</strain>
    </source>
</reference>
<accession>A0ABW4CYL5</accession>
<keyword evidence="1" id="KW-0134">Cell wall</keyword>
<keyword evidence="2" id="KW-0964">Secreted</keyword>
<evidence type="ECO:0000256" key="5">
    <source>
        <dbReference type="SAM" id="Coils"/>
    </source>
</evidence>
<sequence length="839" mass="88432">MTLKYKYVLYASMTAAALLTAKAVPVDAASTKLASSKLGVTQDAGQEAVAAIANEQMATNKPASQAEYSGNIAAGEADVEAAKVRVVADQQEVTPENEAVSEAQMELQKATSNQVAAQAAVDGTSVKNAESEVAKAQIALDNVHAHPTQATIDAANGTLATAQSTLSAAYLTQKNADDALKIAQANVLKAQNALEAANASLTKNVDVSNSPSVVAAQKALDQNQQALNKAESDTAAAQAAVTNAQKTVDEANAVLSNAQAALSASSSDTQGNQKTEIFTYNQSNWPDSIPASATSEVVTINSDPNNYKLNWSNVYKYFYQYLNEFHEANGIRTVSVPPLEDPEKSGWSDPDQWTSGKISDMLSEKIGFNGPTDALVGLDGIGNMFFSAQPVKPTHSDQETAYNLLMNWYDETNSIYAGTSEYAGTTSIKYLHRCAVLFAQPKTSFLYSPMNGGVVQYVSYPKETRPEGYPDQTAHPDEYKRIYELISDPSAGKNFVGLTNFTFKYIYTDTAPAKQKDLEAAVAKAQTDKNTADVNLTNAEGKLASAKRGEAELQSKSAVLSKSLDQAIKATVDAASVSGPAAEALRQAVDVAQVKLNAAQADKLSANQAVTEAENKLADTQKQVKYLLDATSSREQSQQVLNEAKAALESAQIEEKNYAANLVSANEALANAQAKLHEAVETISLSNVKLTVDEALLKQAEALLDRIKANTPADVQTSLVDTAGGAGFGLSVHGTGVSLASKSEAKIGRGAGFKMSDHNTGVSLVSKSGAEADREAGFERSVRDTGVSLASKSGVKTDGEASSDKYPETGENVNPAFAVAGLGLLSVLGSIVGYKHRKA</sequence>
<organism evidence="9 10">
    <name type="scientific">Lacticaseibacillus hegangensis</name>
    <dbReference type="NCBI Taxonomy" id="2486010"/>
    <lineage>
        <taxon>Bacteria</taxon>
        <taxon>Bacillati</taxon>
        <taxon>Bacillota</taxon>
        <taxon>Bacilli</taxon>
        <taxon>Lactobacillales</taxon>
        <taxon>Lactobacillaceae</taxon>
        <taxon>Lacticaseibacillus</taxon>
    </lineage>
</organism>
<feature type="compositionally biased region" description="Basic and acidic residues" evidence="6">
    <location>
        <begin position="770"/>
        <end position="783"/>
    </location>
</feature>
<proteinExistence type="predicted"/>
<evidence type="ECO:0000256" key="6">
    <source>
        <dbReference type="SAM" id="MobiDB-lite"/>
    </source>
</evidence>
<comment type="caution">
    <text evidence="9">The sequence shown here is derived from an EMBL/GenBank/DDBJ whole genome shotgun (WGS) entry which is preliminary data.</text>
</comment>
<dbReference type="Pfam" id="PF00746">
    <property type="entry name" value="Gram_pos_anchor"/>
    <property type="match status" value="1"/>
</dbReference>
<gene>
    <name evidence="9" type="ORF">ACFQ5K_10045</name>
</gene>
<feature type="chain" id="PRO_5046793753" evidence="7">
    <location>
        <begin position="29"/>
        <end position="839"/>
    </location>
</feature>
<dbReference type="InterPro" id="IPR019931">
    <property type="entry name" value="LPXTG_anchor"/>
</dbReference>
<protein>
    <submittedName>
        <fullName evidence="9">LPXTG cell wall anchor domain-containing protein</fullName>
    </submittedName>
</protein>
<keyword evidence="3 7" id="KW-0732">Signal</keyword>
<feature type="signal peptide" evidence="7">
    <location>
        <begin position="1"/>
        <end position="28"/>
    </location>
</feature>
<evidence type="ECO:0000313" key="10">
    <source>
        <dbReference type="Proteomes" id="UP001597212"/>
    </source>
</evidence>
<dbReference type="PANTHER" id="PTHR19269">
    <property type="entry name" value="TROPOMYOSIN"/>
    <property type="match status" value="1"/>
</dbReference>
<dbReference type="NCBIfam" id="TIGR01167">
    <property type="entry name" value="LPXTG_anchor"/>
    <property type="match status" value="1"/>
</dbReference>
<keyword evidence="5" id="KW-0175">Coiled coil</keyword>
<feature type="region of interest" description="Disordered" evidence="6">
    <location>
        <begin position="767"/>
        <end position="809"/>
    </location>
</feature>
<evidence type="ECO:0000256" key="7">
    <source>
        <dbReference type="SAM" id="SignalP"/>
    </source>
</evidence>
<feature type="domain" description="Gram-positive cocci surface proteins LPxTG" evidence="8">
    <location>
        <begin position="806"/>
        <end position="839"/>
    </location>
</feature>
<evidence type="ECO:0000256" key="3">
    <source>
        <dbReference type="ARBA" id="ARBA00022729"/>
    </source>
</evidence>
<evidence type="ECO:0000259" key="8">
    <source>
        <dbReference type="PROSITE" id="PS50847"/>
    </source>
</evidence>
<evidence type="ECO:0000313" key="9">
    <source>
        <dbReference type="EMBL" id="MFD1441715.1"/>
    </source>
</evidence>